<dbReference type="AlphaFoldDB" id="A0A8J7HMD8"/>
<evidence type="ECO:0000313" key="2">
    <source>
        <dbReference type="EMBL" id="MBH8561942.1"/>
    </source>
</evidence>
<name>A0A8J7HMD8_9NOST</name>
<comment type="caution">
    <text evidence="2">The sequence shown here is derived from an EMBL/GenBank/DDBJ whole genome shotgun (WGS) entry which is preliminary data.</text>
</comment>
<keyword evidence="3" id="KW-1185">Reference proteome</keyword>
<accession>A0A8J7HMD8</accession>
<keyword evidence="1" id="KW-0472">Membrane</keyword>
<organism evidence="2 3">
    <name type="scientific">Amazonocrinis nigriterrae CENA67</name>
    <dbReference type="NCBI Taxonomy" id="2794033"/>
    <lineage>
        <taxon>Bacteria</taxon>
        <taxon>Bacillati</taxon>
        <taxon>Cyanobacteriota</taxon>
        <taxon>Cyanophyceae</taxon>
        <taxon>Nostocales</taxon>
        <taxon>Nostocaceae</taxon>
        <taxon>Amazonocrinis</taxon>
        <taxon>Amazonocrinis nigriterrae</taxon>
    </lineage>
</organism>
<gene>
    <name evidence="2" type="ORF">I8748_07110</name>
</gene>
<dbReference type="RefSeq" id="WP_198123942.1">
    <property type="nucleotide sequence ID" value="NZ_JAECZC010000009.1"/>
</dbReference>
<dbReference type="Proteomes" id="UP000632766">
    <property type="component" value="Unassembled WGS sequence"/>
</dbReference>
<feature type="transmembrane region" description="Helical" evidence="1">
    <location>
        <begin position="38"/>
        <end position="61"/>
    </location>
</feature>
<evidence type="ECO:0000256" key="1">
    <source>
        <dbReference type="SAM" id="Phobius"/>
    </source>
</evidence>
<protein>
    <submittedName>
        <fullName evidence="2">Uncharacterized protein</fullName>
    </submittedName>
</protein>
<sequence length="68" mass="7638">MNYYSDLMSQLVWHLPANITPLAQAIHDPDLIGQISKAWGHFVQTGQIWALLIGLVIGYIIRNLTSYG</sequence>
<keyword evidence="1" id="KW-1133">Transmembrane helix</keyword>
<reference evidence="2 3" key="1">
    <citation type="journal article" date="2021" name="Int. J. Syst. Evol. Microbiol.">
        <title>Amazonocrinis nigriterrae gen. nov., sp. nov., Atlanticothrix silvestris gen. nov., sp. nov. and Dendronalium phyllosphericum gen. nov., sp. nov., nostocacean cyanobacteria from Brazilian environments.</title>
        <authorList>
            <person name="Alvarenga D.O."/>
            <person name="Andreote A.P.D."/>
            <person name="Branco L.H.Z."/>
            <person name="Delbaje E."/>
            <person name="Cruz R.B."/>
            <person name="Varani A.M."/>
            <person name="Fiore M.F."/>
        </authorList>
    </citation>
    <scope>NUCLEOTIDE SEQUENCE [LARGE SCALE GENOMIC DNA]</scope>
    <source>
        <strain evidence="2 3">CENA67</strain>
    </source>
</reference>
<keyword evidence="1" id="KW-0812">Transmembrane</keyword>
<proteinExistence type="predicted"/>
<evidence type="ECO:0000313" key="3">
    <source>
        <dbReference type="Proteomes" id="UP000632766"/>
    </source>
</evidence>
<dbReference type="EMBL" id="JAECZC010000009">
    <property type="protein sequence ID" value="MBH8561942.1"/>
    <property type="molecule type" value="Genomic_DNA"/>
</dbReference>